<name>A0ABT7BGB2_9CYAN</name>
<dbReference type="Proteomes" id="UP001231370">
    <property type="component" value="Unassembled WGS sequence"/>
</dbReference>
<dbReference type="SUPFAM" id="SSF52980">
    <property type="entry name" value="Restriction endonuclease-like"/>
    <property type="match status" value="1"/>
</dbReference>
<accession>A0ABT7BGB2</accession>
<dbReference type="InterPro" id="IPR014919">
    <property type="entry name" value="XisH"/>
</dbReference>
<proteinExistence type="predicted"/>
<gene>
    <name evidence="1" type="ORF">PJF56_05025</name>
</gene>
<dbReference type="Gene3D" id="3.40.1350.10">
    <property type="match status" value="1"/>
</dbReference>
<sequence length="58" mass="6909">MPSRDAIHAQVKAALQQEGWRITDDPYVYLLWGAIFVCRLRNNWTVYRSRARQLPHCH</sequence>
<dbReference type="InterPro" id="IPR011856">
    <property type="entry name" value="tRNA_endonuc-like_dom_sf"/>
</dbReference>
<reference evidence="1 2" key="1">
    <citation type="submission" date="2023-01" db="EMBL/GenBank/DDBJ databases">
        <title>Novel diversity within Roseofilum (Cyanobacteria; Desertifilaceae) from marine benthic mats with descriptions of four novel species.</title>
        <authorList>
            <person name="Wang Y."/>
            <person name="Berthold D.E."/>
            <person name="Hu J."/>
            <person name="Lefler F.W."/>
            <person name="Laughinghouse H.D. IV."/>
        </authorList>
    </citation>
    <scope>NUCLEOTIDE SEQUENCE [LARGE SCALE GENOMIC DNA]</scope>
    <source>
        <strain evidence="1 2">BLCC-M91</strain>
    </source>
</reference>
<evidence type="ECO:0000313" key="1">
    <source>
        <dbReference type="EMBL" id="MDJ1178218.1"/>
    </source>
</evidence>
<organism evidence="1 2">
    <name type="scientific">Roseofilum halophilum BLCC-M91</name>
    <dbReference type="NCBI Taxonomy" id="3022259"/>
    <lineage>
        <taxon>Bacteria</taxon>
        <taxon>Bacillati</taxon>
        <taxon>Cyanobacteriota</taxon>
        <taxon>Cyanophyceae</taxon>
        <taxon>Desertifilales</taxon>
        <taxon>Desertifilaceae</taxon>
        <taxon>Roseofilum</taxon>
        <taxon>Roseofilum halophilum</taxon>
    </lineage>
</organism>
<dbReference type="EMBL" id="JAQPOK010000038">
    <property type="protein sequence ID" value="MDJ1178218.1"/>
    <property type="molecule type" value="Genomic_DNA"/>
</dbReference>
<comment type="caution">
    <text evidence="1">The sequence shown here is derived from an EMBL/GenBank/DDBJ whole genome shotgun (WGS) entry which is preliminary data.</text>
</comment>
<protein>
    <submittedName>
        <fullName evidence="1">Element excision factor XisH family protein</fullName>
    </submittedName>
</protein>
<dbReference type="Pfam" id="PF08814">
    <property type="entry name" value="XisH"/>
    <property type="match status" value="1"/>
</dbReference>
<dbReference type="InterPro" id="IPR011335">
    <property type="entry name" value="Restrct_endonuc-II-like"/>
</dbReference>
<evidence type="ECO:0000313" key="2">
    <source>
        <dbReference type="Proteomes" id="UP001231370"/>
    </source>
</evidence>
<dbReference type="RefSeq" id="WP_347179444.1">
    <property type="nucleotide sequence ID" value="NZ_JAQPOK010000038.1"/>
</dbReference>
<keyword evidence="2" id="KW-1185">Reference proteome</keyword>